<evidence type="ECO:0000256" key="1">
    <source>
        <dbReference type="SAM" id="MobiDB-lite"/>
    </source>
</evidence>
<dbReference type="EMBL" id="CP126210">
    <property type="protein sequence ID" value="WIA11567.1"/>
    <property type="molecule type" value="Genomic_DNA"/>
</dbReference>
<evidence type="ECO:0008006" key="4">
    <source>
        <dbReference type="Google" id="ProtNLM"/>
    </source>
</evidence>
<sequence>MQQPLLKELRQMAINRVTQDMKHLDPCLASPFGRAILQHLPPDALATLLGSDALALLSENTTLSAIDVWLAGPVASSLAGSGLESGTAAADDDAGAADIEADAPDGGEGSGSSRLAAALQLLVRQVRLPLCSGAFLAAAVSQRPWLCLGLQGCHELPLMQQYYSSDSHGRYELAMQLLRSGRGCPWSVMLRRGLPATFSKASSTIYSAEHEAGSSSSNTSTITDPAGSKLGSSKGSGSGSVTNGVSDDGFGTYTGLSRMRSLLQWGPAGGSSGSSSAEDLQTLQQQGAAAAAAAAEGGILLEQKVLGGYVWKLSLVAVPWQDTNKASSNSSSSSALPPAAAAAAAALSGV</sequence>
<gene>
    <name evidence="2" type="ORF">OEZ85_011675</name>
</gene>
<organism evidence="2 3">
    <name type="scientific">Tetradesmus obliquus</name>
    <name type="common">Green alga</name>
    <name type="synonym">Acutodesmus obliquus</name>
    <dbReference type="NCBI Taxonomy" id="3088"/>
    <lineage>
        <taxon>Eukaryota</taxon>
        <taxon>Viridiplantae</taxon>
        <taxon>Chlorophyta</taxon>
        <taxon>core chlorophytes</taxon>
        <taxon>Chlorophyceae</taxon>
        <taxon>CS clade</taxon>
        <taxon>Sphaeropleales</taxon>
        <taxon>Scenedesmaceae</taxon>
        <taxon>Tetradesmus</taxon>
    </lineage>
</organism>
<protein>
    <recommendedName>
        <fullName evidence="4">BACK domain-containing protein</fullName>
    </recommendedName>
</protein>
<feature type="compositionally biased region" description="Polar residues" evidence="1">
    <location>
        <begin position="213"/>
        <end position="223"/>
    </location>
</feature>
<reference evidence="2 3" key="1">
    <citation type="submission" date="2023-05" db="EMBL/GenBank/DDBJ databases">
        <title>A 100% complete, gapless, phased diploid assembly of the Scenedesmus obliquus UTEX 3031 genome.</title>
        <authorList>
            <person name="Biondi T.C."/>
            <person name="Hanschen E.R."/>
            <person name="Kwon T."/>
            <person name="Eng W."/>
            <person name="Kruse C.P.S."/>
            <person name="Koehler S.I."/>
            <person name="Kunde Y."/>
            <person name="Gleasner C.D."/>
            <person name="You Mak K.T."/>
            <person name="Polle J."/>
            <person name="Hovde B.T."/>
            <person name="Starkenburg S.R."/>
        </authorList>
    </citation>
    <scope>NUCLEOTIDE SEQUENCE [LARGE SCALE GENOMIC DNA]</scope>
    <source>
        <strain evidence="2 3">DOE0152z</strain>
    </source>
</reference>
<keyword evidence="3" id="KW-1185">Reference proteome</keyword>
<accession>A0ABY8TTC5</accession>
<evidence type="ECO:0000313" key="3">
    <source>
        <dbReference type="Proteomes" id="UP001244341"/>
    </source>
</evidence>
<feature type="region of interest" description="Disordered" evidence="1">
    <location>
        <begin position="209"/>
        <end position="244"/>
    </location>
</feature>
<proteinExistence type="predicted"/>
<evidence type="ECO:0000313" key="2">
    <source>
        <dbReference type="EMBL" id="WIA11567.1"/>
    </source>
</evidence>
<feature type="compositionally biased region" description="Low complexity" evidence="1">
    <location>
        <begin position="227"/>
        <end position="244"/>
    </location>
</feature>
<name>A0ABY8TTC5_TETOB</name>
<dbReference type="Proteomes" id="UP001244341">
    <property type="component" value="Chromosome 3b"/>
</dbReference>